<proteinExistence type="predicted"/>
<gene>
    <name evidence="3" type="primary">OSJNAa0053D03.4</name>
</gene>
<accession>A0A5S6RCS1</accession>
<evidence type="ECO:0000259" key="2">
    <source>
        <dbReference type="Pfam" id="PF04195"/>
    </source>
</evidence>
<dbReference type="Proteomes" id="UP000000763">
    <property type="component" value="Chromosome 10"/>
</dbReference>
<dbReference type="AlphaFoldDB" id="A0A5S6RCS1"/>
<evidence type="ECO:0000313" key="3">
    <source>
        <dbReference type="EMBL" id="AAN04939.1"/>
    </source>
</evidence>
<feature type="domain" description="Transposase (putative) gypsy type" evidence="2">
    <location>
        <begin position="144"/>
        <end position="208"/>
    </location>
</feature>
<feature type="signal peptide" evidence="1">
    <location>
        <begin position="1"/>
        <end position="15"/>
    </location>
</feature>
<keyword evidence="1" id="KW-0732">Signal</keyword>
<protein>
    <recommendedName>
        <fullName evidence="2">Transposase (putative) gypsy type domain-containing protein</fullName>
    </recommendedName>
</protein>
<feature type="chain" id="PRO_5024352618" description="Transposase (putative) gypsy type domain-containing protein" evidence="1">
    <location>
        <begin position="16"/>
        <end position="269"/>
    </location>
</feature>
<organism evidence="3 4">
    <name type="scientific">Oryza sativa subsp. japonica</name>
    <name type="common">Rice</name>
    <dbReference type="NCBI Taxonomy" id="39947"/>
    <lineage>
        <taxon>Eukaryota</taxon>
        <taxon>Viridiplantae</taxon>
        <taxon>Streptophyta</taxon>
        <taxon>Embryophyta</taxon>
        <taxon>Tracheophyta</taxon>
        <taxon>Spermatophyta</taxon>
        <taxon>Magnoliopsida</taxon>
        <taxon>Liliopsida</taxon>
        <taxon>Poales</taxon>
        <taxon>Poaceae</taxon>
        <taxon>BOP clade</taxon>
        <taxon>Oryzoideae</taxon>
        <taxon>Oryzeae</taxon>
        <taxon>Oryzinae</taxon>
        <taxon>Oryza</taxon>
        <taxon>Oryza sativa</taxon>
    </lineage>
</organism>
<evidence type="ECO:0000313" key="4">
    <source>
        <dbReference type="Proteomes" id="UP000000763"/>
    </source>
</evidence>
<dbReference type="PANTHER" id="PTHR33026:SF7">
    <property type="entry name" value="OS03G0100275 PROTEIN"/>
    <property type="match status" value="1"/>
</dbReference>
<evidence type="ECO:0000256" key="1">
    <source>
        <dbReference type="SAM" id="SignalP"/>
    </source>
</evidence>
<reference evidence="4" key="2">
    <citation type="journal article" date="2008" name="Nucleic Acids Res.">
        <title>The rice annotation project database (RAP-DB): 2008 update.</title>
        <authorList>
            <consortium name="The rice annotation project (RAP)"/>
        </authorList>
    </citation>
    <scope>GENOME REANNOTATION</scope>
    <source>
        <strain evidence="4">cv. Nipponbare</strain>
    </source>
</reference>
<name>A0A5S6RCS1_ORYSJ</name>
<reference evidence="4" key="1">
    <citation type="journal article" date="2005" name="Nature">
        <title>The map-based sequence of the rice genome.</title>
        <authorList>
            <consortium name="International rice genome sequencing project (IRGSP)"/>
            <person name="Matsumoto T."/>
            <person name="Wu J."/>
            <person name="Kanamori H."/>
            <person name="Katayose Y."/>
            <person name="Fujisawa M."/>
            <person name="Namiki N."/>
            <person name="Mizuno H."/>
            <person name="Yamamoto K."/>
            <person name="Antonio B.A."/>
            <person name="Baba T."/>
            <person name="Sakata K."/>
            <person name="Nagamura Y."/>
            <person name="Aoki H."/>
            <person name="Arikawa K."/>
            <person name="Arita K."/>
            <person name="Bito T."/>
            <person name="Chiden Y."/>
            <person name="Fujitsuka N."/>
            <person name="Fukunaka R."/>
            <person name="Hamada M."/>
            <person name="Harada C."/>
            <person name="Hayashi A."/>
            <person name="Hijishita S."/>
            <person name="Honda M."/>
            <person name="Hosokawa S."/>
            <person name="Ichikawa Y."/>
            <person name="Idonuma A."/>
            <person name="Iijima M."/>
            <person name="Ikeda M."/>
            <person name="Ikeno M."/>
            <person name="Ito K."/>
            <person name="Ito S."/>
            <person name="Ito T."/>
            <person name="Ito Y."/>
            <person name="Ito Y."/>
            <person name="Iwabuchi A."/>
            <person name="Kamiya K."/>
            <person name="Karasawa W."/>
            <person name="Kurita K."/>
            <person name="Katagiri S."/>
            <person name="Kikuta A."/>
            <person name="Kobayashi H."/>
            <person name="Kobayashi N."/>
            <person name="Machita K."/>
            <person name="Maehara T."/>
            <person name="Masukawa M."/>
            <person name="Mizubayashi T."/>
            <person name="Mukai Y."/>
            <person name="Nagasaki H."/>
            <person name="Nagata Y."/>
            <person name="Naito S."/>
            <person name="Nakashima M."/>
            <person name="Nakama Y."/>
            <person name="Nakamichi Y."/>
            <person name="Nakamura M."/>
            <person name="Meguro A."/>
            <person name="Negishi M."/>
            <person name="Ohta I."/>
            <person name="Ohta T."/>
            <person name="Okamoto M."/>
            <person name="Ono N."/>
            <person name="Saji S."/>
            <person name="Sakaguchi M."/>
            <person name="Sakai K."/>
            <person name="Shibata M."/>
            <person name="Shimokawa T."/>
            <person name="Song J."/>
            <person name="Takazaki Y."/>
            <person name="Terasawa K."/>
            <person name="Tsugane M."/>
            <person name="Tsuji K."/>
            <person name="Ueda S."/>
            <person name="Waki K."/>
            <person name="Yamagata H."/>
            <person name="Yamamoto M."/>
            <person name="Yamamoto S."/>
            <person name="Yamane H."/>
            <person name="Yoshiki S."/>
            <person name="Yoshihara R."/>
            <person name="Yukawa K."/>
            <person name="Zhong H."/>
            <person name="Yano M."/>
            <person name="Yuan Q."/>
            <person name="Ouyang S."/>
            <person name="Liu J."/>
            <person name="Jones K.M."/>
            <person name="Gansberger K."/>
            <person name="Moffat K."/>
            <person name="Hill J."/>
            <person name="Bera J."/>
            <person name="Fadrosh D."/>
            <person name="Jin S."/>
            <person name="Johri S."/>
            <person name="Kim M."/>
            <person name="Overton L."/>
            <person name="Reardon M."/>
            <person name="Tsitrin T."/>
            <person name="Vuong H."/>
            <person name="Weaver B."/>
            <person name="Ciecko A."/>
            <person name="Tallon L."/>
            <person name="Jackson J."/>
            <person name="Pai G."/>
            <person name="Aken S.V."/>
            <person name="Utterback T."/>
            <person name="Reidmuller S."/>
            <person name="Feldblyum T."/>
            <person name="Hsiao J."/>
            <person name="Zismann V."/>
            <person name="Iobst S."/>
            <person name="de Vazeille A.R."/>
            <person name="Buell C.R."/>
            <person name="Ying K."/>
            <person name="Li Y."/>
            <person name="Lu T."/>
            <person name="Huang Y."/>
            <person name="Zhao Q."/>
            <person name="Feng Q."/>
            <person name="Zhang L."/>
            <person name="Zhu J."/>
            <person name="Weng Q."/>
            <person name="Mu J."/>
            <person name="Lu Y."/>
            <person name="Fan D."/>
            <person name="Liu Y."/>
            <person name="Guan J."/>
            <person name="Zhang Y."/>
            <person name="Yu S."/>
            <person name="Liu X."/>
            <person name="Zhang Y."/>
            <person name="Hong G."/>
            <person name="Han B."/>
            <person name="Choisne N."/>
            <person name="Demange N."/>
            <person name="Orjeda G."/>
            <person name="Samain S."/>
            <person name="Cattolico L."/>
            <person name="Pelletier E."/>
            <person name="Couloux A."/>
            <person name="Segurens B."/>
            <person name="Wincker P."/>
            <person name="D'Hont A."/>
            <person name="Scarpelli C."/>
            <person name="Weissenbach J."/>
            <person name="Salanoubat M."/>
            <person name="Quetier F."/>
            <person name="Yu Y."/>
            <person name="Kim H.R."/>
            <person name="Rambo T."/>
            <person name="Currie J."/>
            <person name="Collura K."/>
            <person name="Luo M."/>
            <person name="Yang T."/>
            <person name="Ammiraju J.S.S."/>
            <person name="Engler F."/>
            <person name="Soderlund C."/>
            <person name="Wing R.A."/>
            <person name="Palmer L.E."/>
            <person name="de la Bastide M."/>
            <person name="Spiegel L."/>
            <person name="Nascimento L."/>
            <person name="Zutavern T."/>
            <person name="O'Shaughnessy A."/>
            <person name="Dike S."/>
            <person name="Dedhia N."/>
            <person name="Preston R."/>
            <person name="Balija V."/>
            <person name="McCombie W.R."/>
            <person name="Chow T."/>
            <person name="Chen H."/>
            <person name="Chung M."/>
            <person name="Chen C."/>
            <person name="Shaw J."/>
            <person name="Wu H."/>
            <person name="Hsiao K."/>
            <person name="Chao Y."/>
            <person name="Chu M."/>
            <person name="Cheng C."/>
            <person name="Hour A."/>
            <person name="Lee P."/>
            <person name="Lin S."/>
            <person name="Lin Y."/>
            <person name="Liou J."/>
            <person name="Liu S."/>
            <person name="Hsing Y."/>
            <person name="Raghuvanshi S."/>
            <person name="Mohanty A."/>
            <person name="Bharti A.K."/>
            <person name="Gaur A."/>
            <person name="Gupta V."/>
            <person name="Kumar D."/>
            <person name="Ravi V."/>
            <person name="Vij S."/>
            <person name="Kapur A."/>
            <person name="Khurana P."/>
            <person name="Khurana P."/>
            <person name="Khurana J.P."/>
            <person name="Tyagi A.K."/>
            <person name="Gaikwad K."/>
            <person name="Singh A."/>
            <person name="Dalal V."/>
            <person name="Srivastava S."/>
            <person name="Dixit A."/>
            <person name="Pal A.K."/>
            <person name="Ghazi I.A."/>
            <person name="Yadav M."/>
            <person name="Pandit A."/>
            <person name="Bhargava A."/>
            <person name="Sureshbabu K."/>
            <person name="Batra K."/>
            <person name="Sharma T.R."/>
            <person name="Mohapatra T."/>
            <person name="Singh N.K."/>
            <person name="Messing J."/>
            <person name="Nelson A.B."/>
            <person name="Fuks G."/>
            <person name="Kavchok S."/>
            <person name="Keizer G."/>
            <person name="Linton E."/>
            <person name="Llaca V."/>
            <person name="Song R."/>
            <person name="Tanyolac B."/>
            <person name="Young S."/>
            <person name="Ho-Il K."/>
            <person name="Hahn J.H."/>
            <person name="Sangsakoo G."/>
            <person name="Vanavichit A."/>
            <person name="de Mattos Luiz.A.T."/>
            <person name="Zimmer P.D."/>
            <person name="Malone G."/>
            <person name="Dellagostin O."/>
            <person name="de Oliveira A.C."/>
            <person name="Bevan M."/>
            <person name="Bancroft I."/>
            <person name="Minx P."/>
            <person name="Cordum H."/>
            <person name="Wilson R."/>
            <person name="Cheng Z."/>
            <person name="Jin W."/>
            <person name="Jiang J."/>
            <person name="Leong S.A."/>
            <person name="Iwama H."/>
            <person name="Gojobori T."/>
            <person name="Itoh T."/>
            <person name="Niimura Y."/>
            <person name="Fujii Y."/>
            <person name="Habara T."/>
            <person name="Sakai H."/>
            <person name="Sato Y."/>
            <person name="Wilson G."/>
            <person name="Kumar K."/>
            <person name="McCouch S."/>
            <person name="Juretic N."/>
            <person name="Hoen D."/>
            <person name="Wright S."/>
            <person name="Bruskiewich R."/>
            <person name="Bureau T."/>
            <person name="Miyao A."/>
            <person name="Hirochika H."/>
            <person name="Nishikawa T."/>
            <person name="Kadowaki K."/>
            <person name="Sugiura M."/>
            <person name="Burr B."/>
            <person name="Sasaki T."/>
        </authorList>
    </citation>
    <scope>NUCLEOTIDE SEQUENCE [LARGE SCALE GENOMIC DNA]</scope>
    <source>
        <strain evidence="4">cv. Nipponbare</strain>
    </source>
</reference>
<dbReference type="PANTHER" id="PTHR33026">
    <property type="entry name" value="OS06G0360600 PROTEIN"/>
    <property type="match status" value="1"/>
</dbReference>
<dbReference type="Pfam" id="PF04195">
    <property type="entry name" value="Transposase_28"/>
    <property type="match status" value="1"/>
</dbReference>
<dbReference type="EMBL" id="AC131968">
    <property type="protein sequence ID" value="AAN04939.1"/>
    <property type="molecule type" value="Genomic_DNA"/>
</dbReference>
<dbReference type="InterPro" id="IPR007321">
    <property type="entry name" value="Transposase_28"/>
</dbReference>
<sequence>MRFGTLAKPVPLCRGFCLFIFAHAALRHGLRLAKLTVGLIGPTVCNLRPFTVSARTDGKLLFHTLLAYVAGFDWVAPALSFHGSSSTNGPDPGKVGEDHSGYLGASLIDEADLTKLASARVVASGQVFASAKAVVPKPGKNQTVVFVAFFDAGLRFPCTSLLPEILHLFDVEFPQLSPSALVRINIFDWACRTAGFEPTAELFGAIFYAIVNSKTVTTPAGTQKTVFGSANFNIRPERSDIWPVNASMPKWDRHWMSKWFYLLMQKHEA</sequence>